<gene>
    <name evidence="1" type="ORF">L2E82_07985</name>
</gene>
<keyword evidence="2" id="KW-1185">Reference proteome</keyword>
<organism evidence="1 2">
    <name type="scientific">Cichorium intybus</name>
    <name type="common">Chicory</name>
    <dbReference type="NCBI Taxonomy" id="13427"/>
    <lineage>
        <taxon>Eukaryota</taxon>
        <taxon>Viridiplantae</taxon>
        <taxon>Streptophyta</taxon>
        <taxon>Embryophyta</taxon>
        <taxon>Tracheophyta</taxon>
        <taxon>Spermatophyta</taxon>
        <taxon>Magnoliopsida</taxon>
        <taxon>eudicotyledons</taxon>
        <taxon>Gunneridae</taxon>
        <taxon>Pentapetalae</taxon>
        <taxon>asterids</taxon>
        <taxon>campanulids</taxon>
        <taxon>Asterales</taxon>
        <taxon>Asteraceae</taxon>
        <taxon>Cichorioideae</taxon>
        <taxon>Cichorieae</taxon>
        <taxon>Cichoriinae</taxon>
        <taxon>Cichorium</taxon>
    </lineage>
</organism>
<evidence type="ECO:0000313" key="2">
    <source>
        <dbReference type="Proteomes" id="UP001055811"/>
    </source>
</evidence>
<sequence length="77" mass="8567">MRGQIRCSTEGVVIELHMHISSLSLQNKRETHINVSLEMLLKLVAVFGPVIISTISAAPTVGVDLHAEKRMWTSRDN</sequence>
<dbReference type="EMBL" id="CM042010">
    <property type="protein sequence ID" value="KAI3778604.1"/>
    <property type="molecule type" value="Genomic_DNA"/>
</dbReference>
<accession>A0ACB9G4Z8</accession>
<reference evidence="1 2" key="2">
    <citation type="journal article" date="2022" name="Mol. Ecol. Resour.">
        <title>The genomes of chicory, endive, great burdock and yacon provide insights into Asteraceae paleo-polyploidization history and plant inulin production.</title>
        <authorList>
            <person name="Fan W."/>
            <person name="Wang S."/>
            <person name="Wang H."/>
            <person name="Wang A."/>
            <person name="Jiang F."/>
            <person name="Liu H."/>
            <person name="Zhao H."/>
            <person name="Xu D."/>
            <person name="Zhang Y."/>
        </authorList>
    </citation>
    <scope>NUCLEOTIDE SEQUENCE [LARGE SCALE GENOMIC DNA]</scope>
    <source>
        <strain evidence="2">cv. Punajuju</strain>
        <tissue evidence="1">Leaves</tissue>
    </source>
</reference>
<proteinExistence type="predicted"/>
<comment type="caution">
    <text evidence="1">The sequence shown here is derived from an EMBL/GenBank/DDBJ whole genome shotgun (WGS) entry which is preliminary data.</text>
</comment>
<reference evidence="2" key="1">
    <citation type="journal article" date="2022" name="Mol. Ecol. Resour.">
        <title>The genomes of chicory, endive, great burdock and yacon provide insights into Asteraceae palaeo-polyploidization history and plant inulin production.</title>
        <authorList>
            <person name="Fan W."/>
            <person name="Wang S."/>
            <person name="Wang H."/>
            <person name="Wang A."/>
            <person name="Jiang F."/>
            <person name="Liu H."/>
            <person name="Zhao H."/>
            <person name="Xu D."/>
            <person name="Zhang Y."/>
        </authorList>
    </citation>
    <scope>NUCLEOTIDE SEQUENCE [LARGE SCALE GENOMIC DNA]</scope>
    <source>
        <strain evidence="2">cv. Punajuju</strain>
    </source>
</reference>
<protein>
    <submittedName>
        <fullName evidence="1">Uncharacterized protein</fullName>
    </submittedName>
</protein>
<dbReference type="Proteomes" id="UP001055811">
    <property type="component" value="Linkage Group LG02"/>
</dbReference>
<evidence type="ECO:0000313" key="1">
    <source>
        <dbReference type="EMBL" id="KAI3778604.1"/>
    </source>
</evidence>
<name>A0ACB9G4Z8_CICIN</name>